<protein>
    <recommendedName>
        <fullName evidence="6">tRNA(Ile)-lysidine synthase</fullName>
        <ecNumber evidence="6">6.3.4.19</ecNumber>
    </recommendedName>
    <alternativeName>
        <fullName evidence="6">tRNA(Ile)-2-lysyl-cytidine synthase</fullName>
    </alternativeName>
    <alternativeName>
        <fullName evidence="6">tRNA(Ile)-lysidine synthetase</fullName>
    </alternativeName>
</protein>
<accession>A0A2W5L273</accession>
<comment type="similarity">
    <text evidence="6">Belongs to the tRNA(Ile)-lysidine synthase family.</text>
</comment>
<evidence type="ECO:0000313" key="9">
    <source>
        <dbReference type="Proteomes" id="UP000248597"/>
    </source>
</evidence>
<dbReference type="Gene3D" id="3.40.50.620">
    <property type="entry name" value="HUPs"/>
    <property type="match status" value="1"/>
</dbReference>
<dbReference type="GO" id="GO:0032267">
    <property type="term" value="F:tRNA(Ile)-lysidine synthase activity"/>
    <property type="evidence" value="ECO:0007669"/>
    <property type="project" value="UniProtKB-EC"/>
</dbReference>
<dbReference type="SUPFAM" id="SSF52402">
    <property type="entry name" value="Adenine nucleotide alpha hydrolases-like"/>
    <property type="match status" value="1"/>
</dbReference>
<dbReference type="PANTHER" id="PTHR43033:SF1">
    <property type="entry name" value="TRNA(ILE)-LYSIDINE SYNTHASE-RELATED"/>
    <property type="match status" value="1"/>
</dbReference>
<evidence type="ECO:0000259" key="7">
    <source>
        <dbReference type="Pfam" id="PF01171"/>
    </source>
</evidence>
<dbReference type="Pfam" id="PF01171">
    <property type="entry name" value="ATP_bind_3"/>
    <property type="match status" value="1"/>
</dbReference>
<organism evidence="8 9">
    <name type="scientific">Sphingopyxis macrogoltabida</name>
    <name type="common">Sphingomonas macrogoltabidus</name>
    <dbReference type="NCBI Taxonomy" id="33050"/>
    <lineage>
        <taxon>Bacteria</taxon>
        <taxon>Pseudomonadati</taxon>
        <taxon>Pseudomonadota</taxon>
        <taxon>Alphaproteobacteria</taxon>
        <taxon>Sphingomonadales</taxon>
        <taxon>Sphingomonadaceae</taxon>
        <taxon>Sphingopyxis</taxon>
    </lineage>
</organism>
<comment type="domain">
    <text evidence="6">The N-terminal region contains the highly conserved SGGXDS motif, predicted to be a P-loop motif involved in ATP binding.</text>
</comment>
<keyword evidence="4 6" id="KW-0067">ATP-binding</keyword>
<dbReference type="PANTHER" id="PTHR43033">
    <property type="entry name" value="TRNA(ILE)-LYSIDINE SYNTHASE-RELATED"/>
    <property type="match status" value="1"/>
</dbReference>
<reference evidence="8 9" key="1">
    <citation type="submission" date="2017-08" db="EMBL/GenBank/DDBJ databases">
        <title>Infants hospitalized years apart are colonized by the same room-sourced microbial strains.</title>
        <authorList>
            <person name="Brooks B."/>
            <person name="Olm M.R."/>
            <person name="Firek B.A."/>
            <person name="Baker R."/>
            <person name="Thomas B.C."/>
            <person name="Morowitz M.J."/>
            <person name="Banfield J.F."/>
        </authorList>
    </citation>
    <scope>NUCLEOTIDE SEQUENCE [LARGE SCALE GENOMIC DNA]</scope>
    <source>
        <strain evidence="8">S2_005_003_R2_47</strain>
    </source>
</reference>
<sequence>MQPPPSQKLAADGDAVDRFARDLAALAGPDWLARRFGVAVSGGPDSMALLWLAASLLPGQVHAATVDHGLRQGSADEARMVAAFCAREHIPHVILQPAQPIRGSLQAAARAVRYRLLDEWRTAAAIDHVLTAHHADDQLETMVMRLNRASGVGGLAAIRARNGAVLRPLLRWRRGELAALALDNDLPFVDDPANGDHRFDRARLRQALAGQSVLDPVAVARSAQWLGDADDALNWAVAAVTANWPDAADISVIRDEAYPAEIFRRVVETRLRANEPGMTLRGAALDGVVAAMQDGRRAMVGGLMIDPMPAPADGSGAIWRISAAPHRKTGKKA</sequence>
<evidence type="ECO:0000313" key="8">
    <source>
        <dbReference type="EMBL" id="PZQ22444.1"/>
    </source>
</evidence>
<proteinExistence type="inferred from homology"/>
<dbReference type="InterPro" id="IPR014729">
    <property type="entry name" value="Rossmann-like_a/b/a_fold"/>
</dbReference>
<evidence type="ECO:0000256" key="1">
    <source>
        <dbReference type="ARBA" id="ARBA00022598"/>
    </source>
</evidence>
<feature type="domain" description="tRNA(Ile)-lysidine/2-thiocytidine synthase N-terminal" evidence="7">
    <location>
        <begin position="36"/>
        <end position="206"/>
    </location>
</feature>
<keyword evidence="6" id="KW-0963">Cytoplasm</keyword>
<dbReference type="EC" id="6.3.4.19" evidence="6"/>
<comment type="subcellular location">
    <subcellularLocation>
        <location evidence="6">Cytoplasm</location>
    </subcellularLocation>
</comment>
<evidence type="ECO:0000256" key="2">
    <source>
        <dbReference type="ARBA" id="ARBA00022694"/>
    </source>
</evidence>
<dbReference type="GO" id="GO:0006400">
    <property type="term" value="P:tRNA modification"/>
    <property type="evidence" value="ECO:0007669"/>
    <property type="project" value="UniProtKB-UniRule"/>
</dbReference>
<keyword evidence="2 6" id="KW-0819">tRNA processing</keyword>
<dbReference type="EMBL" id="QFPJ01000014">
    <property type="protein sequence ID" value="PZQ22444.1"/>
    <property type="molecule type" value="Genomic_DNA"/>
</dbReference>
<dbReference type="NCBIfam" id="TIGR02432">
    <property type="entry name" value="lysidine_TilS_N"/>
    <property type="match status" value="1"/>
</dbReference>
<keyword evidence="3 6" id="KW-0547">Nucleotide-binding</keyword>
<dbReference type="GO" id="GO:0005737">
    <property type="term" value="C:cytoplasm"/>
    <property type="evidence" value="ECO:0007669"/>
    <property type="project" value="UniProtKB-SubCell"/>
</dbReference>
<dbReference type="InterPro" id="IPR012795">
    <property type="entry name" value="tRNA_Ile_lys_synt_N"/>
</dbReference>
<comment type="function">
    <text evidence="6">Ligates lysine onto the cytidine present at position 34 of the AUA codon-specific tRNA(Ile) that contains the anticodon CAU, in an ATP-dependent manner. Cytidine is converted to lysidine, thus changing the amino acid specificity of the tRNA from methionine to isoleucine.</text>
</comment>
<keyword evidence="1 6" id="KW-0436">Ligase</keyword>
<dbReference type="InterPro" id="IPR012094">
    <property type="entry name" value="tRNA_Ile_lys_synt"/>
</dbReference>
<dbReference type="InterPro" id="IPR011063">
    <property type="entry name" value="TilS/TtcA_N"/>
</dbReference>
<evidence type="ECO:0000256" key="3">
    <source>
        <dbReference type="ARBA" id="ARBA00022741"/>
    </source>
</evidence>
<evidence type="ECO:0000256" key="5">
    <source>
        <dbReference type="ARBA" id="ARBA00048539"/>
    </source>
</evidence>
<feature type="binding site" evidence="6">
    <location>
        <begin position="41"/>
        <end position="46"/>
    </location>
    <ligand>
        <name>ATP</name>
        <dbReference type="ChEBI" id="CHEBI:30616"/>
    </ligand>
</feature>
<comment type="catalytic activity">
    <reaction evidence="5 6">
        <text>cytidine(34) in tRNA(Ile2) + L-lysine + ATP = lysidine(34) in tRNA(Ile2) + AMP + diphosphate + H(+)</text>
        <dbReference type="Rhea" id="RHEA:43744"/>
        <dbReference type="Rhea" id="RHEA-COMP:10625"/>
        <dbReference type="Rhea" id="RHEA-COMP:10670"/>
        <dbReference type="ChEBI" id="CHEBI:15378"/>
        <dbReference type="ChEBI" id="CHEBI:30616"/>
        <dbReference type="ChEBI" id="CHEBI:32551"/>
        <dbReference type="ChEBI" id="CHEBI:33019"/>
        <dbReference type="ChEBI" id="CHEBI:82748"/>
        <dbReference type="ChEBI" id="CHEBI:83665"/>
        <dbReference type="ChEBI" id="CHEBI:456215"/>
        <dbReference type="EC" id="6.3.4.19"/>
    </reaction>
</comment>
<dbReference type="AlphaFoldDB" id="A0A2W5L273"/>
<name>A0A2W5L273_SPHMC</name>
<evidence type="ECO:0000256" key="4">
    <source>
        <dbReference type="ARBA" id="ARBA00022840"/>
    </source>
</evidence>
<dbReference type="HAMAP" id="MF_01161">
    <property type="entry name" value="tRNA_Ile_lys_synt"/>
    <property type="match status" value="1"/>
</dbReference>
<evidence type="ECO:0000256" key="6">
    <source>
        <dbReference type="HAMAP-Rule" id="MF_01161"/>
    </source>
</evidence>
<dbReference type="GO" id="GO:0005524">
    <property type="term" value="F:ATP binding"/>
    <property type="evidence" value="ECO:0007669"/>
    <property type="project" value="UniProtKB-UniRule"/>
</dbReference>
<dbReference type="Proteomes" id="UP000248597">
    <property type="component" value="Unassembled WGS sequence"/>
</dbReference>
<dbReference type="CDD" id="cd01992">
    <property type="entry name" value="TilS_N"/>
    <property type="match status" value="1"/>
</dbReference>
<gene>
    <name evidence="6 8" type="primary">tilS</name>
    <name evidence="8" type="ORF">DI569_08290</name>
</gene>
<comment type="caution">
    <text evidence="8">The sequence shown here is derived from an EMBL/GenBank/DDBJ whole genome shotgun (WGS) entry which is preliminary data.</text>
</comment>